<sequence>MGLGLDDSRGIIRLPVEASSFSSTWVSFYGQAGSCLRVTSAAMYLGMASSMRSWGRSLHGG</sequence>
<evidence type="ECO:0000313" key="1">
    <source>
        <dbReference type="EMBL" id="KAL0430529.1"/>
    </source>
</evidence>
<reference evidence="1" key="1">
    <citation type="submission" date="2020-06" db="EMBL/GenBank/DDBJ databases">
        <authorList>
            <person name="Li T."/>
            <person name="Hu X."/>
            <person name="Zhang T."/>
            <person name="Song X."/>
            <person name="Zhang H."/>
            <person name="Dai N."/>
            <person name="Sheng W."/>
            <person name="Hou X."/>
            <person name="Wei L."/>
        </authorList>
    </citation>
    <scope>NUCLEOTIDE SEQUENCE</scope>
    <source>
        <strain evidence="1">G02</strain>
        <tissue evidence="1">Leaf</tissue>
    </source>
</reference>
<accession>A0AAW2VNB5</accession>
<reference evidence="1" key="2">
    <citation type="journal article" date="2024" name="Plant">
        <title>Genomic evolution and insights into agronomic trait innovations of Sesamum species.</title>
        <authorList>
            <person name="Miao H."/>
            <person name="Wang L."/>
            <person name="Qu L."/>
            <person name="Liu H."/>
            <person name="Sun Y."/>
            <person name="Le M."/>
            <person name="Wang Q."/>
            <person name="Wei S."/>
            <person name="Zheng Y."/>
            <person name="Lin W."/>
            <person name="Duan Y."/>
            <person name="Cao H."/>
            <person name="Xiong S."/>
            <person name="Wang X."/>
            <person name="Wei L."/>
            <person name="Li C."/>
            <person name="Ma Q."/>
            <person name="Ju M."/>
            <person name="Zhao R."/>
            <person name="Li G."/>
            <person name="Mu C."/>
            <person name="Tian Q."/>
            <person name="Mei H."/>
            <person name="Zhang T."/>
            <person name="Gao T."/>
            <person name="Zhang H."/>
        </authorList>
    </citation>
    <scope>NUCLEOTIDE SEQUENCE</scope>
    <source>
        <strain evidence="1">G02</strain>
    </source>
</reference>
<comment type="caution">
    <text evidence="1">The sequence shown here is derived from an EMBL/GenBank/DDBJ whole genome shotgun (WGS) entry which is preliminary data.</text>
</comment>
<organism evidence="1">
    <name type="scientific">Sesamum radiatum</name>
    <name type="common">Black benniseed</name>
    <dbReference type="NCBI Taxonomy" id="300843"/>
    <lineage>
        <taxon>Eukaryota</taxon>
        <taxon>Viridiplantae</taxon>
        <taxon>Streptophyta</taxon>
        <taxon>Embryophyta</taxon>
        <taxon>Tracheophyta</taxon>
        <taxon>Spermatophyta</taxon>
        <taxon>Magnoliopsida</taxon>
        <taxon>eudicotyledons</taxon>
        <taxon>Gunneridae</taxon>
        <taxon>Pentapetalae</taxon>
        <taxon>asterids</taxon>
        <taxon>lamiids</taxon>
        <taxon>Lamiales</taxon>
        <taxon>Pedaliaceae</taxon>
        <taxon>Sesamum</taxon>
    </lineage>
</organism>
<dbReference type="EMBL" id="JACGWJ010000003">
    <property type="protein sequence ID" value="KAL0430529.1"/>
    <property type="molecule type" value="Genomic_DNA"/>
</dbReference>
<name>A0AAW2VNB5_SESRA</name>
<dbReference type="AlphaFoldDB" id="A0AAW2VNB5"/>
<gene>
    <name evidence="1" type="ORF">Sradi_0678900</name>
</gene>
<protein>
    <submittedName>
        <fullName evidence="1">Uncharacterized protein</fullName>
    </submittedName>
</protein>
<proteinExistence type="predicted"/>